<dbReference type="RefSeq" id="WP_386250700.1">
    <property type="nucleotide sequence ID" value="NZ_JBHTRV010000025.1"/>
</dbReference>
<evidence type="ECO:0000256" key="7">
    <source>
        <dbReference type="SAM" id="MobiDB-lite"/>
    </source>
</evidence>
<name>A0ABW6J3E2_STRWE</name>
<comment type="similarity">
    <text evidence="1 6">Belongs to the peptidase S1B family.</text>
</comment>
<dbReference type="Pfam" id="PF00089">
    <property type="entry name" value="Trypsin"/>
    <property type="match status" value="1"/>
</dbReference>
<evidence type="ECO:0000256" key="2">
    <source>
        <dbReference type="ARBA" id="ARBA00022670"/>
    </source>
</evidence>
<dbReference type="InterPro" id="IPR050966">
    <property type="entry name" value="Glutamyl_endopeptidase"/>
</dbReference>
<feature type="region of interest" description="Disordered" evidence="7">
    <location>
        <begin position="1"/>
        <end position="20"/>
    </location>
</feature>
<dbReference type="InterPro" id="IPR009003">
    <property type="entry name" value="Peptidase_S1_PA"/>
</dbReference>
<keyword evidence="10" id="KW-1185">Reference proteome</keyword>
<dbReference type="InterPro" id="IPR001254">
    <property type="entry name" value="Trypsin_dom"/>
</dbReference>
<dbReference type="GO" id="GO:0016787">
    <property type="term" value="F:hydrolase activity"/>
    <property type="evidence" value="ECO:0007669"/>
    <property type="project" value="UniProtKB-KW"/>
</dbReference>
<keyword evidence="5 6" id="KW-0720">Serine protease</keyword>
<evidence type="ECO:0000259" key="8">
    <source>
        <dbReference type="Pfam" id="PF00089"/>
    </source>
</evidence>
<accession>A0ABW6J3E2</accession>
<organism evidence="9 10">
    <name type="scientific">Streptomyces wedmorensis</name>
    <dbReference type="NCBI Taxonomy" id="43759"/>
    <lineage>
        <taxon>Bacteria</taxon>
        <taxon>Bacillati</taxon>
        <taxon>Actinomycetota</taxon>
        <taxon>Actinomycetes</taxon>
        <taxon>Kitasatosporales</taxon>
        <taxon>Streptomycetaceae</taxon>
        <taxon>Streptomyces</taxon>
    </lineage>
</organism>
<dbReference type="EC" id="3.4.21.-" evidence="6"/>
<sequence length="334" mass="36724">MSDNGSKISMLGPTGKDATGKDFVDANGRQWQCMGKMVPRDFSVVDDEAGGRDAAYRPEPEPEARTLAVEALAEKLQPRRLVGEYEYRLAEPDYEVAERVLAMSDGVPTTEGYKTAESRYIIGGDDRVRLNPTNGWPASANAYLAPQGCSATMIGPSTAVCAAHCFYNNGWITSNSITFGANTDAPTAPFGSFLADSLTLPGAWNHNEWDWDFAVLEFSPSRPDLGRQTGWFGTAQNFDGTHTLVGYPSDKPTPTSWIRSGSFTAAPGSRYQHNLDIIPGDSGAGAYHNTDQRVAGIQSTQWFTTIPPRRWNEVRRWDATTYNFFHAYGNWPRA</sequence>
<dbReference type="SUPFAM" id="SSF50494">
    <property type="entry name" value="Trypsin-like serine proteases"/>
    <property type="match status" value="1"/>
</dbReference>
<dbReference type="PANTHER" id="PTHR15462:SF8">
    <property type="entry name" value="SERINE PROTEASE"/>
    <property type="match status" value="1"/>
</dbReference>
<evidence type="ECO:0000256" key="1">
    <source>
        <dbReference type="ARBA" id="ARBA00008764"/>
    </source>
</evidence>
<feature type="domain" description="Peptidase S1" evidence="8">
    <location>
        <begin position="132"/>
        <end position="300"/>
    </location>
</feature>
<dbReference type="PANTHER" id="PTHR15462">
    <property type="entry name" value="SERINE PROTEASE"/>
    <property type="match status" value="1"/>
</dbReference>
<dbReference type="PRINTS" id="PR00839">
    <property type="entry name" value="V8PROTEASE"/>
</dbReference>
<evidence type="ECO:0000256" key="3">
    <source>
        <dbReference type="ARBA" id="ARBA00022729"/>
    </source>
</evidence>
<dbReference type="InterPro" id="IPR008256">
    <property type="entry name" value="Peptidase_S1B"/>
</dbReference>
<comment type="caution">
    <text evidence="9">The sequence shown here is derived from an EMBL/GenBank/DDBJ whole genome shotgun (WGS) entry which is preliminary data.</text>
</comment>
<dbReference type="Proteomes" id="UP001600424">
    <property type="component" value="Unassembled WGS sequence"/>
</dbReference>
<keyword evidence="3" id="KW-0732">Signal</keyword>
<evidence type="ECO:0000256" key="6">
    <source>
        <dbReference type="RuleBase" id="RU004296"/>
    </source>
</evidence>
<gene>
    <name evidence="9" type="ORF">ACFQ63_28210</name>
</gene>
<keyword evidence="2 6" id="KW-0645">Protease</keyword>
<dbReference type="EMBL" id="JBHTRV010000025">
    <property type="protein sequence ID" value="MFE5983572.1"/>
    <property type="molecule type" value="Genomic_DNA"/>
</dbReference>
<evidence type="ECO:0000256" key="5">
    <source>
        <dbReference type="ARBA" id="ARBA00022825"/>
    </source>
</evidence>
<evidence type="ECO:0000256" key="4">
    <source>
        <dbReference type="ARBA" id="ARBA00022801"/>
    </source>
</evidence>
<proteinExistence type="inferred from homology"/>
<protein>
    <recommendedName>
        <fullName evidence="6">Serine protease</fullName>
        <ecNumber evidence="6">3.4.21.-</ecNumber>
    </recommendedName>
</protein>
<dbReference type="InterPro" id="IPR043504">
    <property type="entry name" value="Peptidase_S1_PA_chymotrypsin"/>
</dbReference>
<dbReference type="Gene3D" id="2.40.10.10">
    <property type="entry name" value="Trypsin-like serine proteases"/>
    <property type="match status" value="2"/>
</dbReference>
<keyword evidence="4 6" id="KW-0378">Hydrolase</keyword>
<reference evidence="9 10" key="1">
    <citation type="submission" date="2024-09" db="EMBL/GenBank/DDBJ databases">
        <title>The Natural Products Discovery Center: Release of the First 8490 Sequenced Strains for Exploring Actinobacteria Biosynthetic Diversity.</title>
        <authorList>
            <person name="Kalkreuter E."/>
            <person name="Kautsar S.A."/>
            <person name="Yang D."/>
            <person name="Bader C.D."/>
            <person name="Teijaro C.N."/>
            <person name="Fluegel L."/>
            <person name="Davis C.M."/>
            <person name="Simpson J.R."/>
            <person name="Lauterbach L."/>
            <person name="Steele A.D."/>
            <person name="Gui C."/>
            <person name="Meng S."/>
            <person name="Li G."/>
            <person name="Viehrig K."/>
            <person name="Ye F."/>
            <person name="Su P."/>
            <person name="Kiefer A.F."/>
            <person name="Nichols A."/>
            <person name="Cepeda A.J."/>
            <person name="Yan W."/>
            <person name="Fan B."/>
            <person name="Jiang Y."/>
            <person name="Adhikari A."/>
            <person name="Zheng C.-J."/>
            <person name="Schuster L."/>
            <person name="Cowan T.M."/>
            <person name="Smanski M.J."/>
            <person name="Chevrette M.G."/>
            <person name="De Carvalho L.P.S."/>
            <person name="Shen B."/>
        </authorList>
    </citation>
    <scope>NUCLEOTIDE SEQUENCE [LARGE SCALE GENOMIC DNA]</scope>
    <source>
        <strain evidence="9 10">NPDC056472</strain>
    </source>
</reference>
<evidence type="ECO:0000313" key="10">
    <source>
        <dbReference type="Proteomes" id="UP001600424"/>
    </source>
</evidence>
<evidence type="ECO:0000313" key="9">
    <source>
        <dbReference type="EMBL" id="MFE5983572.1"/>
    </source>
</evidence>